<name>A0A4R5W5N7_9BURK</name>
<evidence type="ECO:0000256" key="1">
    <source>
        <dbReference type="ARBA" id="ARBA00009410"/>
    </source>
</evidence>
<dbReference type="InterPro" id="IPR006076">
    <property type="entry name" value="FAD-dep_OxRdtase"/>
</dbReference>
<dbReference type="EMBL" id="SMYL01000001">
    <property type="protein sequence ID" value="TDK68451.1"/>
    <property type="molecule type" value="Genomic_DNA"/>
</dbReference>
<dbReference type="PANTHER" id="PTHR13847">
    <property type="entry name" value="SARCOSINE DEHYDROGENASE-RELATED"/>
    <property type="match status" value="1"/>
</dbReference>
<keyword evidence="5" id="KW-1185">Reference proteome</keyword>
<dbReference type="GO" id="GO:0055130">
    <property type="term" value="P:D-alanine catabolic process"/>
    <property type="evidence" value="ECO:0007669"/>
    <property type="project" value="TreeGrafter"/>
</dbReference>
<protein>
    <submittedName>
        <fullName evidence="4">FAD-dependent oxidoreductase</fullName>
    </submittedName>
</protein>
<dbReference type="OrthoDB" id="18526at2"/>
<dbReference type="RefSeq" id="WP_133325115.1">
    <property type="nucleotide sequence ID" value="NZ_SMYL01000001.1"/>
</dbReference>
<dbReference type="InterPro" id="IPR036188">
    <property type="entry name" value="FAD/NAD-bd_sf"/>
</dbReference>
<evidence type="ECO:0000256" key="2">
    <source>
        <dbReference type="ARBA" id="ARBA00023002"/>
    </source>
</evidence>
<dbReference type="Gene3D" id="3.30.9.10">
    <property type="entry name" value="D-Amino Acid Oxidase, subunit A, domain 2"/>
    <property type="match status" value="1"/>
</dbReference>
<comment type="caution">
    <text evidence="4">The sequence shown here is derived from an EMBL/GenBank/DDBJ whole genome shotgun (WGS) entry which is preliminary data.</text>
</comment>
<dbReference type="GO" id="GO:0005737">
    <property type="term" value="C:cytoplasm"/>
    <property type="evidence" value="ECO:0007669"/>
    <property type="project" value="TreeGrafter"/>
</dbReference>
<dbReference type="GO" id="GO:0008718">
    <property type="term" value="F:D-amino-acid dehydrogenase activity"/>
    <property type="evidence" value="ECO:0007669"/>
    <property type="project" value="TreeGrafter"/>
</dbReference>
<dbReference type="GO" id="GO:0005886">
    <property type="term" value="C:plasma membrane"/>
    <property type="evidence" value="ECO:0007669"/>
    <property type="project" value="TreeGrafter"/>
</dbReference>
<dbReference type="AlphaFoldDB" id="A0A4R5W5N7"/>
<organism evidence="4 5">
    <name type="scientific">Sapientia aquatica</name>
    <dbReference type="NCBI Taxonomy" id="1549640"/>
    <lineage>
        <taxon>Bacteria</taxon>
        <taxon>Pseudomonadati</taxon>
        <taxon>Pseudomonadota</taxon>
        <taxon>Betaproteobacteria</taxon>
        <taxon>Burkholderiales</taxon>
        <taxon>Oxalobacteraceae</taxon>
        <taxon>Sapientia</taxon>
    </lineage>
</organism>
<gene>
    <name evidence="4" type="ORF">E2I14_02615</name>
</gene>
<dbReference type="Proteomes" id="UP000294829">
    <property type="component" value="Unassembled WGS sequence"/>
</dbReference>
<comment type="similarity">
    <text evidence="1">Belongs to the DadA oxidoreductase family.</text>
</comment>
<dbReference type="Pfam" id="PF01266">
    <property type="entry name" value="DAO"/>
    <property type="match status" value="1"/>
</dbReference>
<feature type="domain" description="FAD dependent oxidoreductase" evidence="3">
    <location>
        <begin position="2"/>
        <end position="399"/>
    </location>
</feature>
<evidence type="ECO:0000313" key="5">
    <source>
        <dbReference type="Proteomes" id="UP000294829"/>
    </source>
</evidence>
<accession>A0A4R5W5N7</accession>
<dbReference type="Gene3D" id="3.50.50.60">
    <property type="entry name" value="FAD/NAD(P)-binding domain"/>
    <property type="match status" value="2"/>
</dbReference>
<dbReference type="SUPFAM" id="SSF51905">
    <property type="entry name" value="FAD/NAD(P)-binding domain"/>
    <property type="match status" value="1"/>
</dbReference>
<sequence>MRVAVIGAGVVGMTTAYFLAQNGHQVSVIEQRGNVSEEASLAHAGLLGPAHLAPLGAPGMVKRILSQWLNSNSTVKLNPSFRLAQWSWLRAWMRECSAEKLLINKEKLQRLGAYGQHLLTDIEHLHNLDFQHRNGVLQLFRTTKEQQKIRAGLAVLTDAGIPFQVLDTAACHQLEPALNQQTALVGGVYMPQDGQGNCVLFSKQLKLITQQLDVKFEFASACEQIQSNKNGVTLLLKQGDLANHVQFDAVVIAAGANSSLFFKQIGIDLPVAQFQSYSATASIKNNEDSPNISIIDEYEQTVITRMDKRIRVAGTLRLGKNSKKTDEIAWQNLRQIATDWFPNAANYHTAQTLTSEHLMLPDGVPLIGPTCKANVFVNLAHAENGWAMATGAGKIIADLISDIKPDINLDGIGLLR</sequence>
<keyword evidence="2" id="KW-0560">Oxidoreductase</keyword>
<evidence type="ECO:0000313" key="4">
    <source>
        <dbReference type="EMBL" id="TDK68451.1"/>
    </source>
</evidence>
<proteinExistence type="inferred from homology"/>
<dbReference type="PANTHER" id="PTHR13847:SF280">
    <property type="entry name" value="D-AMINO ACID DEHYDROGENASE"/>
    <property type="match status" value="1"/>
</dbReference>
<evidence type="ECO:0000259" key="3">
    <source>
        <dbReference type="Pfam" id="PF01266"/>
    </source>
</evidence>
<reference evidence="4 5" key="1">
    <citation type="submission" date="2019-03" db="EMBL/GenBank/DDBJ databases">
        <title>Sapientia aquatica gen. nov., sp. nov., isolated from a crater lake.</title>
        <authorList>
            <person name="Felfoldi T."/>
            <person name="Szabo A."/>
            <person name="Toth E."/>
            <person name="Schumann P."/>
            <person name="Keki Z."/>
            <person name="Marialigeti K."/>
            <person name="Mathe I."/>
        </authorList>
    </citation>
    <scope>NUCLEOTIDE SEQUENCE [LARGE SCALE GENOMIC DNA]</scope>
    <source>
        <strain evidence="4 5">SA-152</strain>
    </source>
</reference>